<accession>A0A0C1IJ56</accession>
<dbReference type="OrthoDB" id="3457556at2"/>
<evidence type="ECO:0000256" key="1">
    <source>
        <dbReference type="SAM" id="Phobius"/>
    </source>
</evidence>
<gene>
    <name evidence="2" type="ORF">OI18_12750</name>
</gene>
<dbReference type="EMBL" id="JSVC01000014">
    <property type="protein sequence ID" value="KIC94240.1"/>
    <property type="molecule type" value="Genomic_DNA"/>
</dbReference>
<keyword evidence="1" id="KW-1133">Transmembrane helix</keyword>
<comment type="caution">
    <text evidence="2">The sequence shown here is derived from an EMBL/GenBank/DDBJ whole genome shotgun (WGS) entry which is preliminary data.</text>
</comment>
<feature type="transmembrane region" description="Helical" evidence="1">
    <location>
        <begin position="195"/>
        <end position="215"/>
    </location>
</feature>
<reference evidence="2 3" key="1">
    <citation type="submission" date="2014-11" db="EMBL/GenBank/DDBJ databases">
        <title>Genome sequence of Flavihumibacter solisilvae 3-3.</title>
        <authorList>
            <person name="Zhou G."/>
            <person name="Li M."/>
            <person name="Wang G."/>
        </authorList>
    </citation>
    <scope>NUCLEOTIDE SEQUENCE [LARGE SCALE GENOMIC DNA]</scope>
    <source>
        <strain evidence="2 3">3-3</strain>
    </source>
</reference>
<feature type="transmembrane region" description="Helical" evidence="1">
    <location>
        <begin position="227"/>
        <end position="246"/>
    </location>
</feature>
<feature type="transmembrane region" description="Helical" evidence="1">
    <location>
        <begin position="290"/>
        <end position="308"/>
    </location>
</feature>
<dbReference type="STRING" id="1349421.OI18_12750"/>
<evidence type="ECO:0000313" key="3">
    <source>
        <dbReference type="Proteomes" id="UP000031408"/>
    </source>
</evidence>
<feature type="transmembrane region" description="Helical" evidence="1">
    <location>
        <begin position="99"/>
        <end position="118"/>
    </location>
</feature>
<organism evidence="2 3">
    <name type="scientific">Flavihumibacter solisilvae</name>
    <dbReference type="NCBI Taxonomy" id="1349421"/>
    <lineage>
        <taxon>Bacteria</taxon>
        <taxon>Pseudomonadati</taxon>
        <taxon>Bacteroidota</taxon>
        <taxon>Chitinophagia</taxon>
        <taxon>Chitinophagales</taxon>
        <taxon>Chitinophagaceae</taxon>
        <taxon>Flavihumibacter</taxon>
    </lineage>
</organism>
<feature type="transmembrane region" description="Helical" evidence="1">
    <location>
        <begin position="155"/>
        <end position="174"/>
    </location>
</feature>
<sequence>MGNSYKALMLGLLASLFFAVTFIVNRVMSLDDGSWIWSASLRFFWMLPFFLVIVLSRKNFSVLWNEIKRNPLQWIVWSTVGFGIFYAPLTFAAAYSPSWLVAGTWQVTIIAGIALSPLINKQPQAKQNNLLSSLFFSGIILCGIVIMQVSQASKFTFDHLLLGTLPVLTASFAYPLGNRKMMQLTGGRLDVYQRILGMLLGSLPFWLLLSGYDLFVNRTLPGSNQYTQTFIVAISSGVVATALFFLATDKVRNDEKSLARVEATQSAEVLFALLGEILILNAPLPDRYAFIGMVLIVLGMILHSIGFSSSNQE</sequence>
<keyword evidence="1" id="KW-0472">Membrane</keyword>
<protein>
    <submittedName>
        <fullName evidence="2">Membrane protein</fullName>
    </submittedName>
</protein>
<dbReference type="RefSeq" id="WP_039140329.1">
    <property type="nucleotide sequence ID" value="NZ_JSVC01000014.1"/>
</dbReference>
<feature type="transmembrane region" description="Helical" evidence="1">
    <location>
        <begin position="34"/>
        <end position="54"/>
    </location>
</feature>
<dbReference type="InterPro" id="IPR032713">
    <property type="entry name" value="EmrE"/>
</dbReference>
<proteinExistence type="predicted"/>
<feature type="transmembrane region" description="Helical" evidence="1">
    <location>
        <begin position="130"/>
        <end position="149"/>
    </location>
</feature>
<feature type="transmembrane region" description="Helical" evidence="1">
    <location>
        <begin position="7"/>
        <end position="28"/>
    </location>
</feature>
<dbReference type="AlphaFoldDB" id="A0A0C1IJ56"/>
<name>A0A0C1IJ56_9BACT</name>
<keyword evidence="1" id="KW-0812">Transmembrane</keyword>
<keyword evidence="3" id="KW-1185">Reference proteome</keyword>
<dbReference type="Proteomes" id="UP000031408">
    <property type="component" value="Unassembled WGS sequence"/>
</dbReference>
<feature type="transmembrane region" description="Helical" evidence="1">
    <location>
        <begin position="74"/>
        <end position="93"/>
    </location>
</feature>
<dbReference type="Pfam" id="PF13536">
    <property type="entry name" value="EmrE"/>
    <property type="match status" value="1"/>
</dbReference>
<evidence type="ECO:0000313" key="2">
    <source>
        <dbReference type="EMBL" id="KIC94240.1"/>
    </source>
</evidence>